<gene>
    <name evidence="11" type="primary">aroK</name>
    <name evidence="12" type="ORF">WMO43_05505</name>
</gene>
<evidence type="ECO:0000256" key="8">
    <source>
        <dbReference type="ARBA" id="ARBA00022840"/>
    </source>
</evidence>
<keyword evidence="9 11" id="KW-0057">Aromatic amino acid biosynthesis</keyword>
<evidence type="ECO:0000256" key="3">
    <source>
        <dbReference type="ARBA" id="ARBA00012154"/>
    </source>
</evidence>
<evidence type="ECO:0000256" key="2">
    <source>
        <dbReference type="ARBA" id="ARBA00006997"/>
    </source>
</evidence>
<comment type="catalytic activity">
    <reaction evidence="10 11">
        <text>shikimate + ATP = 3-phosphoshikimate + ADP + H(+)</text>
        <dbReference type="Rhea" id="RHEA:13121"/>
        <dbReference type="ChEBI" id="CHEBI:15378"/>
        <dbReference type="ChEBI" id="CHEBI:30616"/>
        <dbReference type="ChEBI" id="CHEBI:36208"/>
        <dbReference type="ChEBI" id="CHEBI:145989"/>
        <dbReference type="ChEBI" id="CHEBI:456216"/>
        <dbReference type="EC" id="2.7.1.71"/>
    </reaction>
</comment>
<evidence type="ECO:0000313" key="13">
    <source>
        <dbReference type="Proteomes" id="UP001454489"/>
    </source>
</evidence>
<dbReference type="Proteomes" id="UP001454489">
    <property type="component" value="Unassembled WGS sequence"/>
</dbReference>
<dbReference type="SUPFAM" id="SSF52540">
    <property type="entry name" value="P-loop containing nucleoside triphosphate hydrolases"/>
    <property type="match status" value="1"/>
</dbReference>
<proteinExistence type="inferred from homology"/>
<reference evidence="12 13" key="1">
    <citation type="submission" date="2024-03" db="EMBL/GenBank/DDBJ databases">
        <title>Human intestinal bacterial collection.</title>
        <authorList>
            <person name="Pauvert C."/>
            <person name="Hitch T.C.A."/>
            <person name="Clavel T."/>
        </authorList>
    </citation>
    <scope>NUCLEOTIDE SEQUENCE [LARGE SCALE GENOMIC DNA]</scope>
    <source>
        <strain evidence="12 13">CLA-AA-H185</strain>
    </source>
</reference>
<feature type="binding site" evidence="11">
    <location>
        <position position="36"/>
    </location>
    <ligand>
        <name>substrate</name>
    </ligand>
</feature>
<keyword evidence="5 11" id="KW-0808">Transferase</keyword>
<name>A0ABV1HCA9_9FIRM</name>
<dbReference type="InterPro" id="IPR000623">
    <property type="entry name" value="Shikimate_kinase/TSH1"/>
</dbReference>
<feature type="binding site" evidence="11">
    <location>
        <position position="18"/>
    </location>
    <ligand>
        <name>Mg(2+)</name>
        <dbReference type="ChEBI" id="CHEBI:18420"/>
    </ligand>
</feature>
<sequence>MKKKRNIYLIGFMGVGKTTVSKYLRELTGWEEVDTDKVIVRKKNMGIPEIFEKYGENYFRNLESHILEDYAKKGQRIVSCGGGIILRENNRKLMKKSGTVILLSATPQTIYENVKDGKDRPLLNGNMNPDYIGKMMQERQPYYEKAKDIEIVTDEKAPKDVAFEIIERLQISMAGKEEEA</sequence>
<protein>
    <recommendedName>
        <fullName evidence="3 11">Shikimate kinase</fullName>
        <shortName evidence="11">SK</shortName>
        <ecNumber evidence="3 11">2.7.1.71</ecNumber>
    </recommendedName>
</protein>
<feature type="binding site" evidence="11">
    <location>
        <position position="60"/>
    </location>
    <ligand>
        <name>substrate</name>
    </ligand>
</feature>
<dbReference type="EMBL" id="JBBMEX010000004">
    <property type="protein sequence ID" value="MEQ2557334.1"/>
    <property type="molecule type" value="Genomic_DNA"/>
</dbReference>
<dbReference type="HAMAP" id="MF_00109">
    <property type="entry name" value="Shikimate_kinase"/>
    <property type="match status" value="1"/>
</dbReference>
<evidence type="ECO:0000256" key="6">
    <source>
        <dbReference type="ARBA" id="ARBA00022741"/>
    </source>
</evidence>
<comment type="caution">
    <text evidence="12">The sequence shown here is derived from an EMBL/GenBank/DDBJ whole genome shotgun (WGS) entry which is preliminary data.</text>
</comment>
<evidence type="ECO:0000256" key="10">
    <source>
        <dbReference type="ARBA" id="ARBA00048567"/>
    </source>
</evidence>
<feature type="binding site" evidence="11">
    <location>
        <position position="82"/>
    </location>
    <ligand>
        <name>substrate</name>
    </ligand>
</feature>
<comment type="cofactor">
    <cofactor evidence="11">
        <name>Mg(2+)</name>
        <dbReference type="ChEBI" id="CHEBI:18420"/>
    </cofactor>
    <text evidence="11">Binds 1 Mg(2+) ion per subunit.</text>
</comment>
<comment type="pathway">
    <text evidence="1 11">Metabolic intermediate biosynthesis; chorismate biosynthesis; chorismate from D-erythrose 4-phosphate and phosphoenolpyruvate: step 5/7.</text>
</comment>
<comment type="subcellular location">
    <subcellularLocation>
        <location evidence="11">Cytoplasm</location>
    </subcellularLocation>
</comment>
<dbReference type="Gene3D" id="3.40.50.300">
    <property type="entry name" value="P-loop containing nucleotide triphosphate hydrolases"/>
    <property type="match status" value="1"/>
</dbReference>
<dbReference type="RefSeq" id="WP_353530472.1">
    <property type="nucleotide sequence ID" value="NZ_JBBMEX010000004.1"/>
</dbReference>
<dbReference type="InterPro" id="IPR031322">
    <property type="entry name" value="Shikimate/glucono_kinase"/>
</dbReference>
<evidence type="ECO:0000256" key="11">
    <source>
        <dbReference type="HAMAP-Rule" id="MF_00109"/>
    </source>
</evidence>
<keyword evidence="7 11" id="KW-0418">Kinase</keyword>
<accession>A0ABV1HCA9</accession>
<keyword evidence="11" id="KW-0460">Magnesium</keyword>
<keyword evidence="11" id="KW-0963">Cytoplasm</keyword>
<comment type="subunit">
    <text evidence="11">Monomer.</text>
</comment>
<feature type="binding site" evidence="11">
    <location>
        <begin position="14"/>
        <end position="19"/>
    </location>
    <ligand>
        <name>ATP</name>
        <dbReference type="ChEBI" id="CHEBI:30616"/>
    </ligand>
</feature>
<dbReference type="Pfam" id="PF01202">
    <property type="entry name" value="SKI"/>
    <property type="match status" value="1"/>
</dbReference>
<dbReference type="CDD" id="cd00464">
    <property type="entry name" value="SK"/>
    <property type="match status" value="1"/>
</dbReference>
<keyword evidence="11" id="KW-0479">Metal-binding</keyword>
<evidence type="ECO:0000256" key="7">
    <source>
        <dbReference type="ARBA" id="ARBA00022777"/>
    </source>
</evidence>
<dbReference type="PROSITE" id="PS01128">
    <property type="entry name" value="SHIKIMATE_KINASE"/>
    <property type="match status" value="1"/>
</dbReference>
<dbReference type="PANTHER" id="PTHR21087">
    <property type="entry name" value="SHIKIMATE KINASE"/>
    <property type="match status" value="1"/>
</dbReference>
<evidence type="ECO:0000256" key="1">
    <source>
        <dbReference type="ARBA" id="ARBA00004842"/>
    </source>
</evidence>
<keyword evidence="13" id="KW-1185">Reference proteome</keyword>
<comment type="function">
    <text evidence="11">Catalyzes the specific phosphorylation of the 3-hydroxyl group of shikimic acid using ATP as a cosubstrate.</text>
</comment>
<feature type="binding site" evidence="11">
    <location>
        <position position="139"/>
    </location>
    <ligand>
        <name>substrate</name>
    </ligand>
</feature>
<comment type="similarity">
    <text evidence="2 11">Belongs to the shikimate kinase family.</text>
</comment>
<dbReference type="InterPro" id="IPR027417">
    <property type="entry name" value="P-loop_NTPase"/>
</dbReference>
<evidence type="ECO:0000256" key="9">
    <source>
        <dbReference type="ARBA" id="ARBA00023141"/>
    </source>
</evidence>
<keyword evidence="8 11" id="KW-0067">ATP-binding</keyword>
<dbReference type="PANTHER" id="PTHR21087:SF16">
    <property type="entry name" value="SHIKIMATE KINASE 1, CHLOROPLASTIC"/>
    <property type="match status" value="1"/>
</dbReference>
<keyword evidence="6 11" id="KW-0547">Nucleotide-binding</keyword>
<dbReference type="EC" id="2.7.1.71" evidence="3 11"/>
<evidence type="ECO:0000256" key="5">
    <source>
        <dbReference type="ARBA" id="ARBA00022679"/>
    </source>
</evidence>
<dbReference type="PRINTS" id="PR01100">
    <property type="entry name" value="SHIKIMTKNASE"/>
</dbReference>
<evidence type="ECO:0000313" key="12">
    <source>
        <dbReference type="EMBL" id="MEQ2557334.1"/>
    </source>
</evidence>
<feature type="binding site" evidence="11">
    <location>
        <position position="120"/>
    </location>
    <ligand>
        <name>ATP</name>
        <dbReference type="ChEBI" id="CHEBI:30616"/>
    </ligand>
</feature>
<dbReference type="InterPro" id="IPR023000">
    <property type="entry name" value="Shikimate_kinase_CS"/>
</dbReference>
<keyword evidence="4 11" id="KW-0028">Amino-acid biosynthesis</keyword>
<comment type="caution">
    <text evidence="11">Lacks conserved residue(s) required for the propagation of feature annotation.</text>
</comment>
<dbReference type="GO" id="GO:0004765">
    <property type="term" value="F:shikimate kinase activity"/>
    <property type="evidence" value="ECO:0007669"/>
    <property type="project" value="UniProtKB-EC"/>
</dbReference>
<organism evidence="12 13">
    <name type="scientific">Maccoyibacter intestinihominis</name>
    <dbReference type="NCBI Taxonomy" id="3133499"/>
    <lineage>
        <taxon>Bacteria</taxon>
        <taxon>Bacillati</taxon>
        <taxon>Bacillota</taxon>
        <taxon>Clostridia</taxon>
        <taxon>Lachnospirales</taxon>
        <taxon>Lachnospiraceae</taxon>
        <taxon>Maccoyibacter</taxon>
    </lineage>
</organism>
<evidence type="ECO:0000256" key="4">
    <source>
        <dbReference type="ARBA" id="ARBA00022605"/>
    </source>
</evidence>